<evidence type="ECO:0000256" key="3">
    <source>
        <dbReference type="ARBA" id="ARBA00022475"/>
    </source>
</evidence>
<evidence type="ECO:0000313" key="10">
    <source>
        <dbReference type="Proteomes" id="UP000037146"/>
    </source>
</evidence>
<dbReference type="OrthoDB" id="199773at2"/>
<reference evidence="10" key="1">
    <citation type="submission" date="2015-07" db="EMBL/GenBank/DDBJ databases">
        <title>Genome sequencing project for genomic taxonomy and phylogenomics of Bacillus-like bacteria.</title>
        <authorList>
            <person name="Liu B."/>
            <person name="Wang J."/>
            <person name="Zhu Y."/>
            <person name="Liu G."/>
            <person name="Chen Q."/>
            <person name="Chen Z."/>
            <person name="Lan J."/>
            <person name="Che J."/>
            <person name="Ge C."/>
            <person name="Shi H."/>
            <person name="Pan Z."/>
            <person name="Liu X."/>
        </authorList>
    </citation>
    <scope>NUCLEOTIDE SEQUENCE [LARGE SCALE GENOMIC DNA]</scope>
    <source>
        <strain evidence="10">FJAT-27997</strain>
    </source>
</reference>
<keyword evidence="6 7" id="KW-0472">Membrane</keyword>
<feature type="domain" description="Major facilitator superfamily (MFS) profile" evidence="8">
    <location>
        <begin position="8"/>
        <end position="385"/>
    </location>
</feature>
<dbReference type="STRING" id="1679170.AC625_02655"/>
<comment type="subcellular location">
    <subcellularLocation>
        <location evidence="1">Cell membrane</location>
        <topology evidence="1">Multi-pass membrane protein</topology>
    </subcellularLocation>
</comment>
<dbReference type="PANTHER" id="PTHR43124">
    <property type="entry name" value="PURINE EFFLUX PUMP PBUE"/>
    <property type="match status" value="1"/>
</dbReference>
<evidence type="ECO:0000259" key="8">
    <source>
        <dbReference type="PROSITE" id="PS50850"/>
    </source>
</evidence>
<name>A0A0K9GPH4_9BACI</name>
<dbReference type="Pfam" id="PF07690">
    <property type="entry name" value="MFS_1"/>
    <property type="match status" value="1"/>
</dbReference>
<feature type="transmembrane region" description="Helical" evidence="7">
    <location>
        <begin position="295"/>
        <end position="318"/>
    </location>
</feature>
<feature type="transmembrane region" description="Helical" evidence="7">
    <location>
        <begin position="46"/>
        <end position="66"/>
    </location>
</feature>
<evidence type="ECO:0000256" key="1">
    <source>
        <dbReference type="ARBA" id="ARBA00004651"/>
    </source>
</evidence>
<feature type="transmembrane region" description="Helical" evidence="7">
    <location>
        <begin position="271"/>
        <end position="289"/>
    </location>
</feature>
<evidence type="ECO:0000256" key="4">
    <source>
        <dbReference type="ARBA" id="ARBA00022692"/>
    </source>
</evidence>
<evidence type="ECO:0000256" key="5">
    <source>
        <dbReference type="ARBA" id="ARBA00022989"/>
    </source>
</evidence>
<feature type="transmembrane region" description="Helical" evidence="7">
    <location>
        <begin position="240"/>
        <end position="259"/>
    </location>
</feature>
<dbReference type="PROSITE" id="PS50850">
    <property type="entry name" value="MFS"/>
    <property type="match status" value="1"/>
</dbReference>
<proteinExistence type="predicted"/>
<keyword evidence="2" id="KW-0813">Transport</keyword>
<feature type="transmembrane region" description="Helical" evidence="7">
    <location>
        <begin position="358"/>
        <end position="381"/>
    </location>
</feature>
<dbReference type="AlphaFoldDB" id="A0A0K9GPH4"/>
<dbReference type="GO" id="GO:0022857">
    <property type="term" value="F:transmembrane transporter activity"/>
    <property type="evidence" value="ECO:0007669"/>
    <property type="project" value="InterPro"/>
</dbReference>
<evidence type="ECO:0000256" key="2">
    <source>
        <dbReference type="ARBA" id="ARBA00022448"/>
    </source>
</evidence>
<feature type="transmembrane region" description="Helical" evidence="7">
    <location>
        <begin position="7"/>
        <end position="34"/>
    </location>
</feature>
<dbReference type="PANTHER" id="PTHR43124:SF3">
    <property type="entry name" value="CHLORAMPHENICOL EFFLUX PUMP RV0191"/>
    <property type="match status" value="1"/>
</dbReference>
<evidence type="ECO:0000256" key="7">
    <source>
        <dbReference type="SAM" id="Phobius"/>
    </source>
</evidence>
<evidence type="ECO:0000313" key="9">
    <source>
        <dbReference type="EMBL" id="KMY48548.1"/>
    </source>
</evidence>
<keyword evidence="5 7" id="KW-1133">Transmembrane helix</keyword>
<protein>
    <submittedName>
        <fullName evidence="9">Arabinose ABC transporter permease</fullName>
    </submittedName>
</protein>
<keyword evidence="10" id="KW-1185">Reference proteome</keyword>
<dbReference type="InterPro" id="IPR020846">
    <property type="entry name" value="MFS_dom"/>
</dbReference>
<sequence length="398" mass="42084">MAKEHNLLIFILTIGVFGILTTEMGVIGILPLIADHFHISVSKAGLLVSLFALAVAISGPILPLLFSGINRKMVMLFVLGIFVLGNIISIFAANFTIVLIARTIPAFFHPVYCSLALTVAATSVSKEESPKAVSKVMLGVTAGMVLGIPISNYIASETSLEMAMLFFTIVNAMAFIATLLFVPSMPVKERVSYGTQLSVLKKSVTWLAIFTIIFIGSAISSVNSYIAVYLETITNISGKTLSLALLLLGLASLIGTLAGGKLLTKNALKTVISLPIVLGIVYLLSLLTGKSTGPMMITILLFGILFAIGHIVSQYWITSAAPDAPDFANGLFLSGGNLGITIGTAIGGLFISGMGTQYIVLGGLLFLILSLASILLSNYMYNPKKQLSSIEEKADLPT</sequence>
<keyword evidence="4 7" id="KW-0812">Transmembrane</keyword>
<feature type="transmembrane region" description="Helical" evidence="7">
    <location>
        <begin position="204"/>
        <end position="228"/>
    </location>
</feature>
<dbReference type="EMBL" id="LFZW01000001">
    <property type="protein sequence ID" value="KMY48548.1"/>
    <property type="molecule type" value="Genomic_DNA"/>
</dbReference>
<dbReference type="PATRIC" id="fig|1679170.3.peg.536"/>
<evidence type="ECO:0000256" key="6">
    <source>
        <dbReference type="ARBA" id="ARBA00023136"/>
    </source>
</evidence>
<dbReference type="GO" id="GO:0005886">
    <property type="term" value="C:plasma membrane"/>
    <property type="evidence" value="ECO:0007669"/>
    <property type="project" value="UniProtKB-SubCell"/>
</dbReference>
<dbReference type="Gene3D" id="1.20.1250.20">
    <property type="entry name" value="MFS general substrate transporter like domains"/>
    <property type="match status" value="1"/>
</dbReference>
<dbReference type="Proteomes" id="UP000037146">
    <property type="component" value="Unassembled WGS sequence"/>
</dbReference>
<accession>A0A0K9GPH4</accession>
<dbReference type="RefSeq" id="WP_049679873.1">
    <property type="nucleotide sequence ID" value="NZ_LFZW01000001.1"/>
</dbReference>
<feature type="transmembrane region" description="Helical" evidence="7">
    <location>
        <begin position="162"/>
        <end position="183"/>
    </location>
</feature>
<dbReference type="InterPro" id="IPR050189">
    <property type="entry name" value="MFS_Efflux_Transporters"/>
</dbReference>
<keyword evidence="3" id="KW-1003">Cell membrane</keyword>
<dbReference type="InterPro" id="IPR011701">
    <property type="entry name" value="MFS"/>
</dbReference>
<organism evidence="9 10">
    <name type="scientific">Peribacillus loiseleuriae</name>
    <dbReference type="NCBI Taxonomy" id="1679170"/>
    <lineage>
        <taxon>Bacteria</taxon>
        <taxon>Bacillati</taxon>
        <taxon>Bacillota</taxon>
        <taxon>Bacilli</taxon>
        <taxon>Bacillales</taxon>
        <taxon>Bacillaceae</taxon>
        <taxon>Peribacillus</taxon>
    </lineage>
</organism>
<feature type="transmembrane region" description="Helical" evidence="7">
    <location>
        <begin position="107"/>
        <end position="124"/>
    </location>
</feature>
<gene>
    <name evidence="9" type="ORF">AC625_02655</name>
</gene>
<dbReference type="SUPFAM" id="SSF103473">
    <property type="entry name" value="MFS general substrate transporter"/>
    <property type="match status" value="1"/>
</dbReference>
<comment type="caution">
    <text evidence="9">The sequence shown here is derived from an EMBL/GenBank/DDBJ whole genome shotgun (WGS) entry which is preliminary data.</text>
</comment>
<dbReference type="CDD" id="cd17324">
    <property type="entry name" value="MFS_NepI_like"/>
    <property type="match status" value="1"/>
</dbReference>
<feature type="transmembrane region" description="Helical" evidence="7">
    <location>
        <begin position="136"/>
        <end position="156"/>
    </location>
</feature>
<feature type="transmembrane region" description="Helical" evidence="7">
    <location>
        <begin position="73"/>
        <end position="101"/>
    </location>
</feature>
<feature type="transmembrane region" description="Helical" evidence="7">
    <location>
        <begin position="330"/>
        <end position="352"/>
    </location>
</feature>
<dbReference type="InterPro" id="IPR036259">
    <property type="entry name" value="MFS_trans_sf"/>
</dbReference>